<evidence type="ECO:0000256" key="1">
    <source>
        <dbReference type="SAM" id="Phobius"/>
    </source>
</evidence>
<dbReference type="STRING" id="36842.SAMN02194393_02584"/>
<keyword evidence="3" id="KW-1185">Reference proteome</keyword>
<accession>A0A1T5L939</accession>
<evidence type="ECO:0000313" key="2">
    <source>
        <dbReference type="EMBL" id="SKC72215.1"/>
    </source>
</evidence>
<sequence length="128" mass="13835">MEIFKIVAFAIIASILAITVKQDRPEYALQISLGAGAIIFLLLVGKLASILDVIYELSSKLDIEVVYLKSIIKIIGIAYITEFGAEVCRDGGESSIASKVEFAGKILIMVLALPILLSVLNLIIKLMP</sequence>
<reference evidence="2 3" key="1">
    <citation type="submission" date="2017-02" db="EMBL/GenBank/DDBJ databases">
        <authorList>
            <person name="Peterson S.W."/>
        </authorList>
    </citation>
    <scope>NUCLEOTIDE SEQUENCE [LARGE SCALE GENOMIC DNA]</scope>
    <source>
        <strain evidence="2 3">M1</strain>
    </source>
</reference>
<keyword evidence="1" id="KW-0472">Membrane</keyword>
<dbReference type="Proteomes" id="UP000190285">
    <property type="component" value="Unassembled WGS sequence"/>
</dbReference>
<feature type="transmembrane region" description="Helical" evidence="1">
    <location>
        <begin position="27"/>
        <end position="45"/>
    </location>
</feature>
<dbReference type="NCBIfam" id="TIGR02849">
    <property type="entry name" value="spore_III_AD"/>
    <property type="match status" value="1"/>
</dbReference>
<dbReference type="OrthoDB" id="1682150at2"/>
<feature type="transmembrane region" description="Helical" evidence="1">
    <location>
        <begin position="105"/>
        <end position="124"/>
    </location>
</feature>
<keyword evidence="1" id="KW-0812">Transmembrane</keyword>
<dbReference type="InterPro" id="IPR025664">
    <property type="entry name" value="Spore_III_AC/AD"/>
</dbReference>
<feature type="transmembrane region" description="Helical" evidence="1">
    <location>
        <begin position="66"/>
        <end position="85"/>
    </location>
</feature>
<dbReference type="Pfam" id="PF06686">
    <property type="entry name" value="SpoIIIAC"/>
    <property type="match status" value="2"/>
</dbReference>
<evidence type="ECO:0000313" key="3">
    <source>
        <dbReference type="Proteomes" id="UP000190285"/>
    </source>
</evidence>
<dbReference type="EMBL" id="FUZT01000006">
    <property type="protein sequence ID" value="SKC72215.1"/>
    <property type="molecule type" value="Genomic_DNA"/>
</dbReference>
<name>A0A1T5L939_9FIRM</name>
<organism evidence="2 3">
    <name type="scientific">Maledivibacter halophilus</name>
    <dbReference type="NCBI Taxonomy" id="36842"/>
    <lineage>
        <taxon>Bacteria</taxon>
        <taxon>Bacillati</taxon>
        <taxon>Bacillota</taxon>
        <taxon>Clostridia</taxon>
        <taxon>Peptostreptococcales</taxon>
        <taxon>Caminicellaceae</taxon>
        <taxon>Maledivibacter</taxon>
    </lineage>
</organism>
<dbReference type="RefSeq" id="WP_079492105.1">
    <property type="nucleotide sequence ID" value="NZ_FUZT01000006.1"/>
</dbReference>
<gene>
    <name evidence="2" type="ORF">SAMN02194393_02584</name>
</gene>
<proteinExistence type="predicted"/>
<protein>
    <submittedName>
        <fullName evidence="2">Stage III sporulation protein AD</fullName>
    </submittedName>
</protein>
<dbReference type="AlphaFoldDB" id="A0A1T5L939"/>
<keyword evidence="1" id="KW-1133">Transmembrane helix</keyword>
<dbReference type="InterPro" id="IPR014211">
    <property type="entry name" value="Spore_III_AD"/>
</dbReference>